<organism evidence="3 4">
    <name type="scientific">Carpinus fangiana</name>
    <dbReference type="NCBI Taxonomy" id="176857"/>
    <lineage>
        <taxon>Eukaryota</taxon>
        <taxon>Viridiplantae</taxon>
        <taxon>Streptophyta</taxon>
        <taxon>Embryophyta</taxon>
        <taxon>Tracheophyta</taxon>
        <taxon>Spermatophyta</taxon>
        <taxon>Magnoliopsida</taxon>
        <taxon>eudicotyledons</taxon>
        <taxon>Gunneridae</taxon>
        <taxon>Pentapetalae</taxon>
        <taxon>rosids</taxon>
        <taxon>fabids</taxon>
        <taxon>Fagales</taxon>
        <taxon>Betulaceae</taxon>
        <taxon>Carpinus</taxon>
    </lineage>
</organism>
<sequence>MYSSPAASGPGSRPASPHIMAPQASQSPVPPGSKFMQVKVLYSFDDGNKTNCLARCPQPVPIQTAQLDETTQIGIIELRLCIQAIVSASPELVAKLGQDYTVYAYDYSEYETPLVGQGMLSWVLASASTTPNAPAHASRTMVTGRVCKNILGLFSSGGATETLEVKLRLVPVPTCLQSEYLESMQKYRNASSHAVEGFDGDAWSNFLRANPGFGMSPPADQSATPGIDMPLEDMVDLDFPSQHEVHQMSAHSEYGGQLSPFTQGQDSPFNFEQQHESRPTTSAQHQSHERVPSRTASRASNHSRRGSQASRRPSMQQQTSATSSREDSAPAQEPSYIQDGPRKRARIEKTDWRGPPSFNSRSASLLRTASAAASIRNQGPATSSKYPSVADIAAGEIGPRPPTPISKPFQRRLLHRSSMSAQERPRTSYRSPYALDQDNMDSSASIASSPPMREASIASTPFDGDIPSSPPVITRNHSAAPSSPGLPPLQHADSGFVSGSLEEYMNDDDEMTPGDYEDLKQAARYKSRSNAGLNKSHGNDTAKSNNEIVFDLDASLNMEMPGDPRQLPTSSDPRKKNKLQNKPAPPKSSAQAKPKASKARTSKVSVKTAPSSPRLPPLPMPLDASNDGYIPVTSMPPPQHLPQSELARERSESFSMEPQSEAGAAGQKDGSGTKRKRAIEARLRADIAKGIAPQYCKNCGQIETPTWRKCFVAFVQEVPDDIKISEEEFGIWCVEPMKDEEKGVIINYALIRRSIRKEEADQWQETQLCNPCGIHLFKNKRMRPKEKFLADGSKDKEAEVQEKPKRQRNRKKKTDLAGGPEPSSFAPESEMDSAWQLPEMPSGRSDKSVAKTSGRSDRSQPKTAGRTLQRSASMGGAQMPQPRRSGMANGAAVAALQRAIQSSPPRFPGSKHSPIELDGDKSADTTRRLLFPSPRKNGEMKSLDPSKRDDSSRDSGSVTPDESQMDKENMPPPAQQADDDDSLRHLFGATPRTPKSGGRGVGDLLRTPRSTNTNSLPRGILTSSAKRWAAANAAPETPTRSAQRAPGMTGQEEMTPWTRQLNDMLSEANAPMMSDNFNTFSDATGMNDGAFAFSDFSVADGQDGFGFSLYEDPQSATGDDEWDIDELLAGDGQDQ</sequence>
<proteinExistence type="predicted"/>
<dbReference type="InterPro" id="IPR013088">
    <property type="entry name" value="Znf_NHR/GATA"/>
</dbReference>
<evidence type="ECO:0000313" key="4">
    <source>
        <dbReference type="Proteomes" id="UP000327013"/>
    </source>
</evidence>
<name>A0A5N6KTJ3_9ROSI</name>
<feature type="compositionally biased region" description="Basic and acidic residues" evidence="1">
    <location>
        <begin position="936"/>
        <end position="953"/>
    </location>
</feature>
<feature type="region of interest" description="Disordered" evidence="1">
    <location>
        <begin position="1"/>
        <end position="32"/>
    </location>
</feature>
<feature type="region of interest" description="Disordered" evidence="1">
    <location>
        <begin position="788"/>
        <end position="1055"/>
    </location>
</feature>
<dbReference type="Pfam" id="PF25823">
    <property type="entry name" value="Ams2-SPT21_N"/>
    <property type="match status" value="1"/>
</dbReference>
<evidence type="ECO:0000256" key="1">
    <source>
        <dbReference type="SAM" id="MobiDB-lite"/>
    </source>
</evidence>
<feature type="compositionally biased region" description="Polar residues" evidence="1">
    <location>
        <begin position="259"/>
        <end position="272"/>
    </location>
</feature>
<feature type="compositionally biased region" description="Basic and acidic residues" evidence="1">
    <location>
        <begin position="788"/>
        <end position="804"/>
    </location>
</feature>
<dbReference type="GO" id="GO:0008270">
    <property type="term" value="F:zinc ion binding"/>
    <property type="evidence" value="ECO:0007669"/>
    <property type="project" value="InterPro"/>
</dbReference>
<dbReference type="GO" id="GO:0000183">
    <property type="term" value="P:rDNA heterochromatin formation"/>
    <property type="evidence" value="ECO:0007669"/>
    <property type="project" value="TreeGrafter"/>
</dbReference>
<feature type="compositionally biased region" description="Polar residues" evidence="1">
    <location>
        <begin position="1008"/>
        <end position="1025"/>
    </location>
</feature>
<dbReference type="Gene3D" id="3.30.50.10">
    <property type="entry name" value="Erythroid Transcription Factor GATA-1, subunit A"/>
    <property type="match status" value="1"/>
</dbReference>
<feature type="region of interest" description="Disordered" evidence="1">
    <location>
        <begin position="213"/>
        <end position="365"/>
    </location>
</feature>
<feature type="compositionally biased region" description="Basic and acidic residues" evidence="1">
    <location>
        <begin position="844"/>
        <end position="860"/>
    </location>
</feature>
<dbReference type="PANTHER" id="PTHR39147">
    <property type="entry name" value="PROTEIN SPT21"/>
    <property type="match status" value="1"/>
</dbReference>
<dbReference type="InterPro" id="IPR057725">
    <property type="entry name" value="Ams2-SPT21_N"/>
</dbReference>
<feature type="region of interest" description="Disordered" evidence="1">
    <location>
        <begin position="415"/>
        <end position="495"/>
    </location>
</feature>
<evidence type="ECO:0000313" key="3">
    <source>
        <dbReference type="EMBL" id="KAB8343182.1"/>
    </source>
</evidence>
<comment type="caution">
    <text evidence="3">The sequence shown here is derived from an EMBL/GenBank/DDBJ whole genome shotgun (WGS) entry which is preliminary data.</text>
</comment>
<keyword evidence="4" id="KW-1185">Reference proteome</keyword>
<feature type="compositionally biased region" description="Polar residues" evidence="1">
    <location>
        <begin position="294"/>
        <end position="323"/>
    </location>
</feature>
<dbReference type="PANTHER" id="PTHR39147:SF1">
    <property type="entry name" value="PROTEIN SPT21"/>
    <property type="match status" value="1"/>
</dbReference>
<dbReference type="InterPro" id="IPR042403">
    <property type="entry name" value="Spt21/Ams2"/>
</dbReference>
<dbReference type="AlphaFoldDB" id="A0A5N6KTJ3"/>
<dbReference type="GO" id="GO:0006357">
    <property type="term" value="P:regulation of transcription by RNA polymerase II"/>
    <property type="evidence" value="ECO:0007669"/>
    <property type="project" value="TreeGrafter"/>
</dbReference>
<reference evidence="3 4" key="1">
    <citation type="submission" date="2019-06" db="EMBL/GenBank/DDBJ databases">
        <title>A chromosomal-level reference genome of Carpinus fangiana (Coryloideae, Betulaceae).</title>
        <authorList>
            <person name="Yang X."/>
            <person name="Wang Z."/>
            <person name="Zhang L."/>
            <person name="Hao G."/>
            <person name="Liu J."/>
            <person name="Yang Y."/>
        </authorList>
    </citation>
    <scope>NUCLEOTIDE SEQUENCE [LARGE SCALE GENOMIC DNA]</scope>
    <source>
        <strain evidence="3">Cfa_2016G</strain>
        <tissue evidence="3">Leaf</tissue>
    </source>
</reference>
<protein>
    <recommendedName>
        <fullName evidence="2">Ams2/SPT21 N-terminal domain-containing protein</fullName>
    </recommendedName>
</protein>
<dbReference type="GO" id="GO:0030466">
    <property type="term" value="P:silent mating-type cassette heterochromatin formation"/>
    <property type="evidence" value="ECO:0007669"/>
    <property type="project" value="TreeGrafter"/>
</dbReference>
<dbReference type="EMBL" id="VIBQ01000012">
    <property type="protein sequence ID" value="KAB8343182.1"/>
    <property type="molecule type" value="Genomic_DNA"/>
</dbReference>
<evidence type="ECO:0000259" key="2">
    <source>
        <dbReference type="Pfam" id="PF25823"/>
    </source>
</evidence>
<feature type="compositionally biased region" description="Low complexity" evidence="1">
    <location>
        <begin position="1"/>
        <end position="17"/>
    </location>
</feature>
<dbReference type="SUPFAM" id="SSF57716">
    <property type="entry name" value="Glucocorticoid receptor-like (DNA-binding domain)"/>
    <property type="match status" value="1"/>
</dbReference>
<feature type="compositionally biased region" description="Basic and acidic residues" evidence="1">
    <location>
        <begin position="913"/>
        <end position="927"/>
    </location>
</feature>
<dbReference type="OrthoDB" id="3199820at2759"/>
<feature type="domain" description="Ams2/SPT21 N-terminal" evidence="2">
    <location>
        <begin position="33"/>
        <end position="172"/>
    </location>
</feature>
<dbReference type="Proteomes" id="UP000327013">
    <property type="component" value="Unassembled WGS sequence"/>
</dbReference>
<gene>
    <name evidence="3" type="ORF">FH972_022772</name>
</gene>
<feature type="region of interest" description="Disordered" evidence="1">
    <location>
        <begin position="557"/>
        <end position="676"/>
    </location>
</feature>
<accession>A0A5N6KTJ3</accession>